<evidence type="ECO:0000313" key="17">
    <source>
        <dbReference type="Proteomes" id="UP001107960"/>
    </source>
</evidence>
<evidence type="ECO:0000256" key="2">
    <source>
        <dbReference type="ARBA" id="ARBA00022448"/>
    </source>
</evidence>
<dbReference type="InterPro" id="IPR005074">
    <property type="entry name" value="Peptidase_C39"/>
</dbReference>
<dbReference type="GO" id="GO:0016887">
    <property type="term" value="F:ATP hydrolysis activity"/>
    <property type="evidence" value="ECO:0007669"/>
    <property type="project" value="InterPro"/>
</dbReference>
<evidence type="ECO:0000256" key="10">
    <source>
        <dbReference type="SAM" id="Phobius"/>
    </source>
</evidence>
<keyword evidence="2" id="KW-0813">Transport</keyword>
<protein>
    <submittedName>
        <fullName evidence="15">Peptidase domain-containing ABC transporter</fullName>
    </submittedName>
</protein>
<evidence type="ECO:0000259" key="12">
    <source>
        <dbReference type="PROSITE" id="PS50929"/>
    </source>
</evidence>
<name>A0A9Q3UVQ3_9FLAO</name>
<dbReference type="FunFam" id="3.40.50.300:FF:000221">
    <property type="entry name" value="Multidrug ABC transporter ATP-binding protein"/>
    <property type="match status" value="1"/>
</dbReference>
<organism evidence="15 17">
    <name type="scientific">Chryseobacterium muglaense</name>
    <dbReference type="NCBI Taxonomy" id="2893752"/>
    <lineage>
        <taxon>Bacteria</taxon>
        <taxon>Pseudomonadati</taxon>
        <taxon>Bacteroidota</taxon>
        <taxon>Flavobacteriia</taxon>
        <taxon>Flavobacteriales</taxon>
        <taxon>Weeksellaceae</taxon>
        <taxon>Chryseobacterium group</taxon>
        <taxon>Chryseobacterium</taxon>
    </lineage>
</organism>
<reference evidence="16" key="2">
    <citation type="submission" date="2023-07" db="EMBL/GenBank/DDBJ databases">
        <title>Description of novel Chryseobacterium sp. strain C-2.</title>
        <authorList>
            <person name="Saticioglu I.B."/>
        </authorList>
    </citation>
    <scope>NUCLEOTIDE SEQUENCE [LARGE SCALE GENOMIC DNA]</scope>
    <source>
        <strain evidence="16">C-2</strain>
    </source>
</reference>
<feature type="domain" description="ABC transporter" evidence="11">
    <location>
        <begin position="487"/>
        <end position="723"/>
    </location>
</feature>
<dbReference type="AlphaFoldDB" id="A0A9Q3UVQ3"/>
<dbReference type="Proteomes" id="UP001107960">
    <property type="component" value="Unassembled WGS sequence"/>
</dbReference>
<comment type="caution">
    <text evidence="15">The sequence shown here is derived from an EMBL/GenBank/DDBJ whole genome shotgun (WGS) entry which is preliminary data.</text>
</comment>
<evidence type="ECO:0000313" key="14">
    <source>
        <dbReference type="EMBL" id="MBD3907311.1"/>
    </source>
</evidence>
<dbReference type="CDD" id="cd18571">
    <property type="entry name" value="ABC_6TM_peptidase_like"/>
    <property type="match status" value="1"/>
</dbReference>
<dbReference type="InterPro" id="IPR003439">
    <property type="entry name" value="ABC_transporter-like_ATP-bd"/>
</dbReference>
<dbReference type="Proteomes" id="UP000603715">
    <property type="component" value="Unassembled WGS sequence"/>
</dbReference>
<evidence type="ECO:0000259" key="13">
    <source>
        <dbReference type="PROSITE" id="PS50990"/>
    </source>
</evidence>
<dbReference type="GO" id="GO:0008233">
    <property type="term" value="F:peptidase activity"/>
    <property type="evidence" value="ECO:0007669"/>
    <property type="project" value="InterPro"/>
</dbReference>
<evidence type="ECO:0000313" key="15">
    <source>
        <dbReference type="EMBL" id="MCC9034351.1"/>
    </source>
</evidence>
<evidence type="ECO:0000256" key="7">
    <source>
        <dbReference type="ARBA" id="ARBA00022840"/>
    </source>
</evidence>
<dbReference type="PANTHER" id="PTHR43394">
    <property type="entry name" value="ATP-DEPENDENT PERMEASE MDL1, MITOCHONDRIAL"/>
    <property type="match status" value="1"/>
</dbReference>
<keyword evidence="5" id="KW-0547">Nucleotide-binding</keyword>
<dbReference type="GO" id="GO:0006508">
    <property type="term" value="P:proteolysis"/>
    <property type="evidence" value="ECO:0007669"/>
    <property type="project" value="InterPro"/>
</dbReference>
<dbReference type="PROSITE" id="PS50990">
    <property type="entry name" value="PEPTIDASE_C39"/>
    <property type="match status" value="1"/>
</dbReference>
<dbReference type="SMART" id="SM00382">
    <property type="entry name" value="AAA"/>
    <property type="match status" value="1"/>
</dbReference>
<dbReference type="Pfam" id="PF00005">
    <property type="entry name" value="ABC_tran"/>
    <property type="match status" value="1"/>
</dbReference>
<dbReference type="Pfam" id="PF03412">
    <property type="entry name" value="Peptidase_C39"/>
    <property type="match status" value="1"/>
</dbReference>
<evidence type="ECO:0000256" key="6">
    <source>
        <dbReference type="ARBA" id="ARBA00022801"/>
    </source>
</evidence>
<dbReference type="Gene3D" id="1.20.1560.10">
    <property type="entry name" value="ABC transporter type 1, transmembrane domain"/>
    <property type="match status" value="1"/>
</dbReference>
<evidence type="ECO:0000256" key="8">
    <source>
        <dbReference type="ARBA" id="ARBA00022989"/>
    </source>
</evidence>
<dbReference type="RefSeq" id="WP_191181655.1">
    <property type="nucleotide sequence ID" value="NZ_JACXXP010000067.1"/>
</dbReference>
<dbReference type="InterPro" id="IPR036640">
    <property type="entry name" value="ABC1_TM_sf"/>
</dbReference>
<feature type="domain" description="ABC transmembrane type-1" evidence="12">
    <location>
        <begin position="170"/>
        <end position="451"/>
    </location>
</feature>
<evidence type="ECO:0000256" key="9">
    <source>
        <dbReference type="ARBA" id="ARBA00023136"/>
    </source>
</evidence>
<dbReference type="InterPro" id="IPR011527">
    <property type="entry name" value="ABC1_TM_dom"/>
</dbReference>
<dbReference type="GO" id="GO:0005524">
    <property type="term" value="F:ATP binding"/>
    <property type="evidence" value="ECO:0007669"/>
    <property type="project" value="UniProtKB-KW"/>
</dbReference>
<reference evidence="14" key="3">
    <citation type="submission" date="2024-05" db="EMBL/GenBank/DDBJ databases">
        <title>Description of novel Chryseobacterium sp. strain C-2.</title>
        <authorList>
            <person name="Saticioglu I.B."/>
        </authorList>
    </citation>
    <scope>NUCLEOTIDE SEQUENCE</scope>
    <source>
        <strain evidence="14">C-2</strain>
    </source>
</reference>
<feature type="transmembrane region" description="Helical" evidence="10">
    <location>
        <begin position="285"/>
        <end position="303"/>
    </location>
</feature>
<dbReference type="SUPFAM" id="SSF90123">
    <property type="entry name" value="ABC transporter transmembrane region"/>
    <property type="match status" value="1"/>
</dbReference>
<dbReference type="Gene3D" id="3.40.50.300">
    <property type="entry name" value="P-loop containing nucleotide triphosphate hydrolases"/>
    <property type="match status" value="1"/>
</dbReference>
<keyword evidence="16" id="KW-1185">Reference proteome</keyword>
<dbReference type="PROSITE" id="PS50893">
    <property type="entry name" value="ABC_TRANSPORTER_2"/>
    <property type="match status" value="1"/>
</dbReference>
<dbReference type="GO" id="GO:0015421">
    <property type="term" value="F:ABC-type oligopeptide transporter activity"/>
    <property type="evidence" value="ECO:0007669"/>
    <property type="project" value="TreeGrafter"/>
</dbReference>
<dbReference type="PANTHER" id="PTHR43394:SF1">
    <property type="entry name" value="ATP-BINDING CASSETTE SUB-FAMILY B MEMBER 10, MITOCHONDRIAL"/>
    <property type="match status" value="1"/>
</dbReference>
<accession>A0A9Q3UVQ3</accession>
<evidence type="ECO:0000256" key="3">
    <source>
        <dbReference type="ARBA" id="ARBA00022475"/>
    </source>
</evidence>
<evidence type="ECO:0000256" key="1">
    <source>
        <dbReference type="ARBA" id="ARBA00004651"/>
    </source>
</evidence>
<evidence type="ECO:0000313" key="16">
    <source>
        <dbReference type="Proteomes" id="UP000603715"/>
    </source>
</evidence>
<dbReference type="Pfam" id="PF00664">
    <property type="entry name" value="ABC_membrane"/>
    <property type="match status" value="1"/>
</dbReference>
<dbReference type="InterPro" id="IPR003593">
    <property type="entry name" value="AAA+_ATPase"/>
</dbReference>
<feature type="transmembrane region" description="Helical" evidence="10">
    <location>
        <begin position="205"/>
        <end position="226"/>
    </location>
</feature>
<feature type="transmembrane region" description="Helical" evidence="10">
    <location>
        <begin position="169"/>
        <end position="189"/>
    </location>
</feature>
<dbReference type="InterPro" id="IPR039421">
    <property type="entry name" value="Type_1_exporter"/>
</dbReference>
<feature type="transmembrane region" description="Helical" evidence="10">
    <location>
        <begin position="309"/>
        <end position="327"/>
    </location>
</feature>
<keyword evidence="9 10" id="KW-0472">Membrane</keyword>
<proteinExistence type="predicted"/>
<dbReference type="InterPro" id="IPR027417">
    <property type="entry name" value="P-loop_NTPase"/>
</dbReference>
<keyword evidence="8 10" id="KW-1133">Transmembrane helix</keyword>
<dbReference type="SUPFAM" id="SSF52540">
    <property type="entry name" value="P-loop containing nucleoside triphosphate hydrolases"/>
    <property type="match status" value="1"/>
</dbReference>
<dbReference type="EMBL" id="JAJJML010000001">
    <property type="protein sequence ID" value="MCC9034351.1"/>
    <property type="molecule type" value="Genomic_DNA"/>
</dbReference>
<keyword evidence="3" id="KW-1003">Cell membrane</keyword>
<dbReference type="PROSITE" id="PS50929">
    <property type="entry name" value="ABC_TM1F"/>
    <property type="match status" value="1"/>
</dbReference>
<evidence type="ECO:0000256" key="5">
    <source>
        <dbReference type="ARBA" id="ARBA00022741"/>
    </source>
</evidence>
<dbReference type="GO" id="GO:0005886">
    <property type="term" value="C:plasma membrane"/>
    <property type="evidence" value="ECO:0007669"/>
    <property type="project" value="UniProtKB-SubCell"/>
</dbReference>
<keyword evidence="6" id="KW-0378">Hydrolase</keyword>
<gene>
    <name evidence="14" type="ORF">IEW27_22320</name>
    <name evidence="15" type="ORF">LNP80_08770</name>
</gene>
<dbReference type="Gene3D" id="3.90.70.10">
    <property type="entry name" value="Cysteine proteinases"/>
    <property type="match status" value="1"/>
</dbReference>
<feature type="domain" description="Peptidase C39" evidence="13">
    <location>
        <begin position="6"/>
        <end position="131"/>
    </location>
</feature>
<reference evidence="15" key="1">
    <citation type="submission" date="2021-11" db="EMBL/GenBank/DDBJ databases">
        <title>Description of novel Chryseobacterium species.</title>
        <authorList>
            <person name="Saticioglu I.B."/>
            <person name="Ay H."/>
            <person name="Altun S."/>
            <person name="Duman M."/>
        </authorList>
    </citation>
    <scope>NUCLEOTIDE SEQUENCE</scope>
    <source>
        <strain evidence="15">C-39</strain>
    </source>
</reference>
<sequence length="729" mass="83185">MKFIHQLDQADCGPACICMIVSHYEKKIDLQFIKDQSFLTKDGTTLLGLSEVAEKLGFKTTIGTINIKDLQNDFLPCILHWNKNHFVILKKIYRNRFTGKVEYNIVDPSYGTITVSEDLLKKSWISKENNGIALFFEPTEEFYKQEFSVESEITLKSMFKFLIPYKNQFLILSLLLLIGTITTLIFPLLTQKLIDDGVGKKDFSIITYILLAQLGVFFGSIVSDIIRNWITLQIGTEITIKIISDFIKKLLSLPIRYFASKNIGDFNQRINDHERIEQFLTSQSLLTFFSLFTFVAFFAVLLYYNALILVIYISLTILSVSWSLFWIKKVKILDYFRFQEKAKNQESIYEIVTGVSEMKLNQFEDFKRSQWEDVQLRLFSINKRILKLNQIQSGGFEFINHLKNILITFTAAAFVIRGDMSLGILLSISYITGQMNAPVSYLVLFFRSFQDAKLSLERLKEVEGQELEEQEDFQLLPINSHFEKTGFVISNLSFQYEGPHAPKVLQNINVIIPEGKVTAIVGSSGSGKTTLLKILLKFYEPTIGEITFNGISYGKISPLDLRRNSGVVMQDGYIFSDTIERNIAMGDVNIDYDKLNLVINITNLGEFINQLPLGLSTKIGFSGNSISGGQTQRILIARAIYNDPHLLFLDEATSALDSVNEKLIHNNLQNFFKNKTVLIIAHRLSTVMNADNILVFKGGQIVEEGTHSDLIKKKEHYYELIKNQLELGT</sequence>
<evidence type="ECO:0000256" key="4">
    <source>
        <dbReference type="ARBA" id="ARBA00022692"/>
    </source>
</evidence>
<dbReference type="EMBL" id="JACXXP010000067">
    <property type="protein sequence ID" value="MBD3907311.1"/>
    <property type="molecule type" value="Genomic_DNA"/>
</dbReference>
<keyword evidence="7" id="KW-0067">ATP-binding</keyword>
<comment type="subcellular location">
    <subcellularLocation>
        <location evidence="1">Cell membrane</location>
        <topology evidence="1">Multi-pass membrane protein</topology>
    </subcellularLocation>
</comment>
<evidence type="ECO:0000259" key="11">
    <source>
        <dbReference type="PROSITE" id="PS50893"/>
    </source>
</evidence>
<keyword evidence="4 10" id="KW-0812">Transmembrane</keyword>